<dbReference type="CDD" id="cd18042">
    <property type="entry name" value="DEXXQc_SETX"/>
    <property type="match status" value="1"/>
</dbReference>
<dbReference type="OrthoDB" id="6513042at2759"/>
<dbReference type="InterPro" id="IPR041679">
    <property type="entry name" value="DNA2/NAM7-like_C"/>
</dbReference>
<dbReference type="Pfam" id="PF12726">
    <property type="entry name" value="SEN1_N"/>
    <property type="match status" value="1"/>
</dbReference>
<evidence type="ECO:0000256" key="7">
    <source>
        <dbReference type="SAM" id="MobiDB-lite"/>
    </source>
</evidence>
<dbReference type="Pfam" id="PF23576">
    <property type="entry name" value="SEN1_barrel"/>
    <property type="match status" value="1"/>
</dbReference>
<keyword evidence="3" id="KW-0378">Hydrolase</keyword>
<dbReference type="CDD" id="cd18808">
    <property type="entry name" value="SF1_C_Upf1"/>
    <property type="match status" value="1"/>
</dbReference>
<dbReference type="Pfam" id="PF13086">
    <property type="entry name" value="AAA_11"/>
    <property type="match status" value="2"/>
</dbReference>
<dbReference type="PANTHER" id="PTHR10887:SF495">
    <property type="entry name" value="HELICASE SENATAXIN ISOFORM X1-RELATED"/>
    <property type="match status" value="1"/>
</dbReference>
<dbReference type="GO" id="GO:0005524">
    <property type="term" value="F:ATP binding"/>
    <property type="evidence" value="ECO:0007669"/>
    <property type="project" value="UniProtKB-KW"/>
</dbReference>
<feature type="domain" description="DNA2/NAM7 helicase helicase" evidence="9">
    <location>
        <begin position="1168"/>
        <end position="1297"/>
    </location>
</feature>
<dbReference type="GO" id="GO:0004386">
    <property type="term" value="F:helicase activity"/>
    <property type="evidence" value="ECO:0007669"/>
    <property type="project" value="UniProtKB-KW"/>
</dbReference>
<dbReference type="GO" id="GO:0016787">
    <property type="term" value="F:hydrolase activity"/>
    <property type="evidence" value="ECO:0007669"/>
    <property type="project" value="UniProtKB-KW"/>
</dbReference>
<feature type="domain" description="Helicase SEN1 beta-barrel" evidence="11">
    <location>
        <begin position="1023"/>
        <end position="1117"/>
    </location>
</feature>
<dbReference type="Gene3D" id="3.40.50.300">
    <property type="entry name" value="P-loop containing nucleotide triphosphate hydrolases"/>
    <property type="match status" value="2"/>
</dbReference>
<keyword evidence="4" id="KW-0347">Helicase</keyword>
<accession>A0A507F4A0</accession>
<dbReference type="Proteomes" id="UP000320333">
    <property type="component" value="Unassembled WGS sequence"/>
</dbReference>
<dbReference type="GO" id="GO:0016604">
    <property type="term" value="C:nuclear body"/>
    <property type="evidence" value="ECO:0007669"/>
    <property type="project" value="TreeGrafter"/>
</dbReference>
<dbReference type="InterPro" id="IPR027417">
    <property type="entry name" value="P-loop_NTPase"/>
</dbReference>
<comment type="caution">
    <text evidence="12">The sequence shown here is derived from an EMBL/GenBank/DDBJ whole genome shotgun (WGS) entry which is preliminary data.</text>
</comment>
<evidence type="ECO:0000256" key="2">
    <source>
        <dbReference type="ARBA" id="ARBA00022741"/>
    </source>
</evidence>
<reference evidence="12 13" key="1">
    <citation type="journal article" date="2019" name="Sci. Rep.">
        <title>Comparative genomics of chytrid fungi reveal insights into the obligate biotrophic and pathogenic lifestyle of Synchytrium endobioticum.</title>
        <authorList>
            <person name="van de Vossenberg B.T.L.H."/>
            <person name="Warris S."/>
            <person name="Nguyen H.D.T."/>
            <person name="van Gent-Pelzer M.P.E."/>
            <person name="Joly D.L."/>
            <person name="van de Geest H.C."/>
            <person name="Bonants P.J.M."/>
            <person name="Smith D.S."/>
            <person name="Levesque C.A."/>
            <person name="van der Lee T.A.J."/>
        </authorList>
    </citation>
    <scope>NUCLEOTIDE SEQUENCE [LARGE SCALE GENOMIC DNA]</scope>
    <source>
        <strain evidence="12 13">CBS 675.73</strain>
    </source>
</reference>
<name>A0A507F4A0_9FUNG</name>
<sequence length="1783" mass="197939">MSNEEETDIHQHLLSGSDLESNTRGVTDAGTSIVTAYALDPNSDTSNQLHSILASFSCFECTDVYHKTAYAITDQVATAVFRDKDAARVSNALRSLDADTPRERRMRYSMIALEVLSHPYNFLSNSETDELFTHALVVCQREKVLKLRTGLMPGLIILAAHKNDPPRSWALSSLGAMDPSRFTSGRDFDALFPVLRILVDKLKAAEDDESANDLNTSSDKSILWTCLASTLSCFTLDAVKVFMEQFPGIDSFTTDTLLSNHYFPHVLTCFAKFRNASPSIPNQPASSLVHIWTTILNNNWFQMIVKTSLWLDDASPNTNAADFWTACFSWMDPLISSLFALANLESSSDSNEAQNLLLNTLGASELWTSNAQLEFARIALAPILSRTGSLCLSKPILDKLCARCLVTAPPKGDPEMALTHVVLECLDSDMDTLEQAFQDIYRDCSGFDPQNPGAALIHSESWRSLVTAGSNRPVLFKHVFKSFGRVFLFDKVNLERKGAPEGGWTDSQKKYMEAFNRGVNDVWVVVHRSLGYSALNVSLSDMLYCLVCRSNEISDLAANILIKRASSESCAGMLHWLTTKNEQNTVETIIDILNTFRDLTAMGGPPLLGCAERIQSLLIELYTLVFESDESYRFNTQKPNLWIKTWPFLSAILKSSAQWAKQDLSIKKDIKGIIAGTFEIVRLLLRNSNSLTSELLIASAQYVYMDTIFNMFQWYRVLDDKIREEAVSVSLAYLKVAEGFRYNVGDTLLETILTYTDGSLKSRLTDAQKQVLEDWVIRFLDRMDAKKAKTVEPVPVLVPPKQKTVDVFFKKEEAVTASGAVRRKADDVKLPQPAKLIKVTETVKKAPAPKLELHPSLQAGKSNEPAAPAPVSKLSQLRLEHLAEQKRLQNEAVRKRNIAAIIARGDSSDSESDFRTVTGGIKILDADMNVVDSSAVKKKPAPAPVPKKPTRLRNLNELFKVFLKWRVDDSGDVPADFPFELRSIPARFENNDDYGNVFEPLLLLECWEQFKTSVEETDFSKHFAWTLDECLMVDEFHDITFVQQFEDTRGRISDADLVFIQQTGGASSSDRKSFLGKVQKMWVRKGESTYIVRVFLKNNHTVVPLLFNNSKWNATKLFSMTTVLREYESLLSLPKVALCSEIITPLYRKKLVLKEGSVERAMSIFGANRPQAEAIATATQRTNGFVLIQGPPGTGKTKTILSLVGSLLTTAATAISAPGAGNAIKAPGGGTAIRAPGGGTAIRAPGGGNAIRAPGGGTAIRGPVSSMGARGGVIASKTAGSATGKKNRLLICAPSNAGTFFSRVSIVSSNVHAFKYGYSSACDEIVRRLKAGILNAQGKEFQPKIVRLGTSDSIGPDIRDLTIEALVKEKLAADAEYRKLSADTTDNSQWVALEKHQSELIAEREALRVKEKKETNSIKELELITNAIGRVTEKLKTVDEKFKSMKQKRLEREGSADHVKARVKASILLDADVIMATLSGAGHEIMSTLQNFEFPTVIIDEACQSVELSSLIPLRYGCKKCIMVGDPMQLPPTVLSTAAKRYGYENSLFQRVMGLYGDSVCLLSIQYRMHPHISVFPSAQFYGSRLIDADNMEVKCTADWHGHDNYPAYRFLNIGWGRELRERHSLYNPDEIVACVNFVARLCASFPSLSFASRIGVITPYRMHMLKMRDKFKERFGANILDYVDINTIDAFQGREKDIIILSTVRAGLGQAIGFLKDKRRMNVALTRAKNSLFILGREVSLSNNDDWRALVEDCQARKMFFDLDRKEFGPSAKITEVTNLKE</sequence>
<dbReference type="InterPro" id="IPR047187">
    <property type="entry name" value="SF1_C_Upf1"/>
</dbReference>
<dbReference type="FunFam" id="3.40.50.300:FF:000326">
    <property type="entry name" value="P-loop containing nucleoside triphosphate hydrolase"/>
    <property type="match status" value="1"/>
</dbReference>
<dbReference type="InterPro" id="IPR024481">
    <property type="entry name" value="Helicase_Sen1_N"/>
</dbReference>
<dbReference type="STRING" id="246404.A0A507F4A0"/>
<evidence type="ECO:0000256" key="5">
    <source>
        <dbReference type="ARBA" id="ARBA00022840"/>
    </source>
</evidence>
<feature type="coiled-coil region" evidence="6">
    <location>
        <begin position="1363"/>
        <end position="1413"/>
    </location>
</feature>
<evidence type="ECO:0000256" key="1">
    <source>
        <dbReference type="ARBA" id="ARBA00007913"/>
    </source>
</evidence>
<dbReference type="Pfam" id="PF13087">
    <property type="entry name" value="AAA_12"/>
    <property type="match status" value="1"/>
</dbReference>
<evidence type="ECO:0000313" key="13">
    <source>
        <dbReference type="Proteomes" id="UP000320333"/>
    </source>
</evidence>
<evidence type="ECO:0000256" key="4">
    <source>
        <dbReference type="ARBA" id="ARBA00022806"/>
    </source>
</evidence>
<feature type="domain" description="DNA2/NAM7 helicase helicase" evidence="9">
    <location>
        <begin position="1321"/>
        <end position="1536"/>
    </location>
</feature>
<evidence type="ECO:0000259" key="11">
    <source>
        <dbReference type="Pfam" id="PF23576"/>
    </source>
</evidence>
<dbReference type="GO" id="GO:0001147">
    <property type="term" value="F:transcription termination site sequence-specific DNA binding"/>
    <property type="evidence" value="ECO:0007669"/>
    <property type="project" value="TreeGrafter"/>
</dbReference>
<dbReference type="EMBL" id="QEAP01000271">
    <property type="protein sequence ID" value="TPX70954.1"/>
    <property type="molecule type" value="Genomic_DNA"/>
</dbReference>
<evidence type="ECO:0000256" key="6">
    <source>
        <dbReference type="SAM" id="Coils"/>
    </source>
</evidence>
<proteinExistence type="inferred from homology"/>
<comment type="similarity">
    <text evidence="1">Belongs to the DNA2/NAM7 helicase family.</text>
</comment>
<keyword evidence="5" id="KW-0067">ATP-binding</keyword>
<organism evidence="12 13">
    <name type="scientific">Chytriomyces confervae</name>
    <dbReference type="NCBI Taxonomy" id="246404"/>
    <lineage>
        <taxon>Eukaryota</taxon>
        <taxon>Fungi</taxon>
        <taxon>Fungi incertae sedis</taxon>
        <taxon>Chytridiomycota</taxon>
        <taxon>Chytridiomycota incertae sedis</taxon>
        <taxon>Chytridiomycetes</taxon>
        <taxon>Chytridiales</taxon>
        <taxon>Chytriomycetaceae</taxon>
        <taxon>Chytriomyces</taxon>
    </lineage>
</organism>
<keyword evidence="6" id="KW-0175">Coiled coil</keyword>
<dbReference type="InterPro" id="IPR041677">
    <property type="entry name" value="DNA2/NAM7_AAA_11"/>
</dbReference>
<evidence type="ECO:0000313" key="12">
    <source>
        <dbReference type="EMBL" id="TPX70954.1"/>
    </source>
</evidence>
<dbReference type="InterPro" id="IPR056474">
    <property type="entry name" value="SEN1_barrel"/>
</dbReference>
<protein>
    <recommendedName>
        <fullName evidence="14">UvrD-like helicase ATP-binding domain-containing protein</fullName>
    </recommendedName>
</protein>
<dbReference type="GO" id="GO:0005694">
    <property type="term" value="C:chromosome"/>
    <property type="evidence" value="ECO:0007669"/>
    <property type="project" value="UniProtKB-ARBA"/>
</dbReference>
<evidence type="ECO:0008006" key="14">
    <source>
        <dbReference type="Google" id="ProtNLM"/>
    </source>
</evidence>
<feature type="region of interest" description="Disordered" evidence="7">
    <location>
        <begin position="1"/>
        <end position="25"/>
    </location>
</feature>
<evidence type="ECO:0000259" key="8">
    <source>
        <dbReference type="Pfam" id="PF12726"/>
    </source>
</evidence>
<evidence type="ECO:0000259" key="10">
    <source>
        <dbReference type="Pfam" id="PF13087"/>
    </source>
</evidence>
<dbReference type="GO" id="GO:0006369">
    <property type="term" value="P:termination of RNA polymerase II transcription"/>
    <property type="evidence" value="ECO:0007669"/>
    <property type="project" value="TreeGrafter"/>
</dbReference>
<dbReference type="PANTHER" id="PTHR10887">
    <property type="entry name" value="DNA2/NAM7 HELICASE FAMILY"/>
    <property type="match status" value="1"/>
</dbReference>
<gene>
    <name evidence="12" type="ORF">CcCBS67573_g06398</name>
</gene>
<evidence type="ECO:0000256" key="3">
    <source>
        <dbReference type="ARBA" id="ARBA00022801"/>
    </source>
</evidence>
<dbReference type="SUPFAM" id="SSF52540">
    <property type="entry name" value="P-loop containing nucleoside triphosphate hydrolases"/>
    <property type="match status" value="1"/>
</dbReference>
<feature type="domain" description="DNA2/NAM7 helicase-like C-terminal" evidence="10">
    <location>
        <begin position="1544"/>
        <end position="1738"/>
    </location>
</feature>
<keyword evidence="13" id="KW-1185">Reference proteome</keyword>
<feature type="domain" description="Helicase Sen1 N-terminal" evidence="8">
    <location>
        <begin position="83"/>
        <end position="662"/>
    </location>
</feature>
<evidence type="ECO:0000259" key="9">
    <source>
        <dbReference type="Pfam" id="PF13086"/>
    </source>
</evidence>
<keyword evidence="2" id="KW-0547">Nucleotide-binding</keyword>
<dbReference type="InterPro" id="IPR045055">
    <property type="entry name" value="DNA2/NAM7-like"/>
</dbReference>